<gene>
    <name evidence="3" type="ORF">OCK74_14550</name>
</gene>
<evidence type="ECO:0000313" key="4">
    <source>
        <dbReference type="Proteomes" id="UP001155483"/>
    </source>
</evidence>
<dbReference type="RefSeq" id="WP_279297777.1">
    <property type="nucleotide sequence ID" value="NZ_JAOTIF010000011.1"/>
</dbReference>
<accession>A0A9X2XVW3</accession>
<dbReference type="InterPro" id="IPR025665">
    <property type="entry name" value="Beta-barrel_OMP_2"/>
</dbReference>
<dbReference type="AlphaFoldDB" id="A0A9X2XVW3"/>
<evidence type="ECO:0000259" key="2">
    <source>
        <dbReference type="Pfam" id="PF13568"/>
    </source>
</evidence>
<organism evidence="3 4">
    <name type="scientific">Paraflavisolibacter caeni</name>
    <dbReference type="NCBI Taxonomy" id="2982496"/>
    <lineage>
        <taxon>Bacteria</taxon>
        <taxon>Pseudomonadati</taxon>
        <taxon>Bacteroidota</taxon>
        <taxon>Chitinophagia</taxon>
        <taxon>Chitinophagales</taxon>
        <taxon>Chitinophagaceae</taxon>
        <taxon>Paraflavisolibacter</taxon>
    </lineage>
</organism>
<keyword evidence="4" id="KW-1185">Reference proteome</keyword>
<reference evidence="3" key="1">
    <citation type="submission" date="2022-09" db="EMBL/GenBank/DDBJ databases">
        <authorList>
            <person name="Yuan C."/>
            <person name="Ke Z."/>
        </authorList>
    </citation>
    <scope>NUCLEOTIDE SEQUENCE</scope>
    <source>
        <strain evidence="3">LB-8</strain>
    </source>
</reference>
<name>A0A9X2XVW3_9BACT</name>
<evidence type="ECO:0000313" key="3">
    <source>
        <dbReference type="EMBL" id="MCU7550339.1"/>
    </source>
</evidence>
<proteinExistence type="predicted"/>
<feature type="chain" id="PRO_5040946920" evidence="1">
    <location>
        <begin position="23"/>
        <end position="237"/>
    </location>
</feature>
<keyword evidence="1" id="KW-0732">Signal</keyword>
<dbReference type="Pfam" id="PF13568">
    <property type="entry name" value="OMP_b-brl_2"/>
    <property type="match status" value="1"/>
</dbReference>
<sequence>MKMKASLFVAAATLTISTSLYAQKKDALEPTAQLRVGLNLANISTTDGGSVDKANMLTSFNAGIIGDVPLSSSISLQPGIIFTGKGSQAESGSPSSINYVKETFNPYYIEVPVNLTLKAPIGKATSFYIGAGPYAAMGIGGKNKIEGKTLGASFKGESDIDFSNDDPTTTNQEEDAGFGKLKRFDYGLNGTAGIEGKTIVLGLGYGYGLAKIASGSNSNADDKNKHRVLSFTIGIKL</sequence>
<dbReference type="Proteomes" id="UP001155483">
    <property type="component" value="Unassembled WGS sequence"/>
</dbReference>
<dbReference type="EMBL" id="JAOTIF010000011">
    <property type="protein sequence ID" value="MCU7550339.1"/>
    <property type="molecule type" value="Genomic_DNA"/>
</dbReference>
<evidence type="ECO:0000256" key="1">
    <source>
        <dbReference type="SAM" id="SignalP"/>
    </source>
</evidence>
<comment type="caution">
    <text evidence="3">The sequence shown here is derived from an EMBL/GenBank/DDBJ whole genome shotgun (WGS) entry which is preliminary data.</text>
</comment>
<protein>
    <submittedName>
        <fullName evidence="3">PorT family protein</fullName>
    </submittedName>
</protein>
<feature type="signal peptide" evidence="1">
    <location>
        <begin position="1"/>
        <end position="22"/>
    </location>
</feature>
<reference evidence="3" key="2">
    <citation type="submission" date="2023-04" db="EMBL/GenBank/DDBJ databases">
        <title>Paracnuella aquatica gen. nov., sp. nov., a member of the family Chitinophagaceae isolated from a hot spring.</title>
        <authorList>
            <person name="Wang C."/>
        </authorList>
    </citation>
    <scope>NUCLEOTIDE SEQUENCE</scope>
    <source>
        <strain evidence="3">LB-8</strain>
    </source>
</reference>
<feature type="domain" description="Outer membrane protein beta-barrel" evidence="2">
    <location>
        <begin position="32"/>
        <end position="212"/>
    </location>
</feature>